<keyword evidence="4" id="KW-1185">Reference proteome</keyword>
<sequence length="218" mass="21961">MARMPIRRRGARVPFVARRVPVAGRERGVSASGAFVEGPVGAAVRSEWVERFAVGARRVLTRACAFGGLVAVGWLLAVLFGALGASPAAADSTAATGAALSDSSDTSAADRLTGSPDDGLPTVSDDVSAPDNAEAMAGRHVDGLTSQSQPGFPTPAATELGSGANGFVPQSGGGQGIGPGDAARSVFDPQLTARRLPPANADRPVVRTAADEPSYSPD</sequence>
<accession>A0A1G8GUC1</accession>
<feature type="region of interest" description="Disordered" evidence="1">
    <location>
        <begin position="97"/>
        <end position="218"/>
    </location>
</feature>
<feature type="transmembrane region" description="Helical" evidence="2">
    <location>
        <begin position="59"/>
        <end position="83"/>
    </location>
</feature>
<evidence type="ECO:0000313" key="3">
    <source>
        <dbReference type="EMBL" id="SDH97923.1"/>
    </source>
</evidence>
<feature type="compositionally biased region" description="Low complexity" evidence="1">
    <location>
        <begin position="97"/>
        <end position="109"/>
    </location>
</feature>
<dbReference type="AlphaFoldDB" id="A0A1G8GUC1"/>
<proteinExistence type="predicted"/>
<dbReference type="EMBL" id="FNCN01000029">
    <property type="protein sequence ID" value="SDH97923.1"/>
    <property type="molecule type" value="Genomic_DNA"/>
</dbReference>
<protein>
    <submittedName>
        <fullName evidence="3">Uncharacterized protein</fullName>
    </submittedName>
</protein>
<reference evidence="3 4" key="1">
    <citation type="submission" date="2016-10" db="EMBL/GenBank/DDBJ databases">
        <authorList>
            <person name="de Groot N.N."/>
        </authorList>
    </citation>
    <scope>NUCLEOTIDE SEQUENCE [LARGE SCALE GENOMIC DNA]</scope>
    <source>
        <strain evidence="3 4">CPCC 201354</strain>
    </source>
</reference>
<name>A0A1G8GUC1_9ACTN</name>
<organism evidence="3 4">
    <name type="scientific">Sinosporangium album</name>
    <dbReference type="NCBI Taxonomy" id="504805"/>
    <lineage>
        <taxon>Bacteria</taxon>
        <taxon>Bacillati</taxon>
        <taxon>Actinomycetota</taxon>
        <taxon>Actinomycetes</taxon>
        <taxon>Streptosporangiales</taxon>
        <taxon>Streptosporangiaceae</taxon>
        <taxon>Sinosporangium</taxon>
    </lineage>
</organism>
<keyword evidence="2" id="KW-1133">Transmembrane helix</keyword>
<dbReference type="Proteomes" id="UP000198923">
    <property type="component" value="Unassembled WGS sequence"/>
</dbReference>
<keyword evidence="2" id="KW-0812">Transmembrane</keyword>
<evidence type="ECO:0000313" key="4">
    <source>
        <dbReference type="Proteomes" id="UP000198923"/>
    </source>
</evidence>
<gene>
    <name evidence="3" type="ORF">SAMN05421505_12919</name>
</gene>
<evidence type="ECO:0000256" key="2">
    <source>
        <dbReference type="SAM" id="Phobius"/>
    </source>
</evidence>
<keyword evidence="2" id="KW-0472">Membrane</keyword>
<evidence type="ECO:0000256" key="1">
    <source>
        <dbReference type="SAM" id="MobiDB-lite"/>
    </source>
</evidence>
<dbReference type="OrthoDB" id="3544018at2"/>